<accession>A0A8J5S7T7</accession>
<feature type="domain" description="LOB" evidence="3">
    <location>
        <begin position="16"/>
        <end position="117"/>
    </location>
</feature>
<dbReference type="PANTHER" id="PTHR31301:SF21">
    <property type="entry name" value="LOB DOMAIN-CONTAINING PROTEIN 27-RELATED"/>
    <property type="match status" value="1"/>
</dbReference>
<proteinExistence type="inferred from homology"/>
<dbReference type="AlphaFoldDB" id="A0A8J5S7T7"/>
<dbReference type="PROSITE" id="PS50891">
    <property type="entry name" value="LOB"/>
    <property type="match status" value="1"/>
</dbReference>
<evidence type="ECO:0000259" key="3">
    <source>
        <dbReference type="PROSITE" id="PS50891"/>
    </source>
</evidence>
<sequence>MDSSASWEPPEPPQPSACAVCAHQKRRCNPGCHFAPFFPHDQQEIFRNVRRLFGVKGIARFMDAAGPEKLADAMDSIICEANAWAVDPVHGAYGVQLALGEVLRRFNAELATLQHELALCREQQPAQNAPPPPPLPDTPEDLGPGLLRLGPPQP</sequence>
<dbReference type="EMBL" id="JAAALK010000288">
    <property type="protein sequence ID" value="KAG8051576.1"/>
    <property type="molecule type" value="Genomic_DNA"/>
</dbReference>
<comment type="caution">
    <text evidence="4">The sequence shown here is derived from an EMBL/GenBank/DDBJ whole genome shotgun (WGS) entry which is preliminary data.</text>
</comment>
<evidence type="ECO:0000256" key="2">
    <source>
        <dbReference type="SAM" id="MobiDB-lite"/>
    </source>
</evidence>
<feature type="region of interest" description="Disordered" evidence="2">
    <location>
        <begin position="123"/>
        <end position="154"/>
    </location>
</feature>
<dbReference type="Pfam" id="PF03195">
    <property type="entry name" value="LOB"/>
    <property type="match status" value="1"/>
</dbReference>
<feature type="compositionally biased region" description="Low complexity" evidence="2">
    <location>
        <begin position="141"/>
        <end position="154"/>
    </location>
</feature>
<dbReference type="OrthoDB" id="1893065at2759"/>
<evidence type="ECO:0000313" key="4">
    <source>
        <dbReference type="EMBL" id="KAG8051576.1"/>
    </source>
</evidence>
<dbReference type="Proteomes" id="UP000729402">
    <property type="component" value="Unassembled WGS sequence"/>
</dbReference>
<name>A0A8J5S7T7_ZIZPA</name>
<reference evidence="4" key="2">
    <citation type="submission" date="2021-02" db="EMBL/GenBank/DDBJ databases">
        <authorList>
            <person name="Kimball J.A."/>
            <person name="Haas M.W."/>
            <person name="Macchietto M."/>
            <person name="Kono T."/>
            <person name="Duquette J."/>
            <person name="Shao M."/>
        </authorList>
    </citation>
    <scope>NUCLEOTIDE SEQUENCE</scope>
    <source>
        <tissue evidence="4">Fresh leaf tissue</tissue>
    </source>
</reference>
<feature type="compositionally biased region" description="Pro residues" evidence="2">
    <location>
        <begin position="128"/>
        <end position="137"/>
    </location>
</feature>
<gene>
    <name evidence="4" type="ORF">GUJ93_ZPchr0001g30652</name>
</gene>
<dbReference type="PANTHER" id="PTHR31301">
    <property type="entry name" value="LOB DOMAIN-CONTAINING PROTEIN 4-RELATED"/>
    <property type="match status" value="1"/>
</dbReference>
<organism evidence="4 5">
    <name type="scientific">Zizania palustris</name>
    <name type="common">Northern wild rice</name>
    <dbReference type="NCBI Taxonomy" id="103762"/>
    <lineage>
        <taxon>Eukaryota</taxon>
        <taxon>Viridiplantae</taxon>
        <taxon>Streptophyta</taxon>
        <taxon>Embryophyta</taxon>
        <taxon>Tracheophyta</taxon>
        <taxon>Spermatophyta</taxon>
        <taxon>Magnoliopsida</taxon>
        <taxon>Liliopsida</taxon>
        <taxon>Poales</taxon>
        <taxon>Poaceae</taxon>
        <taxon>BOP clade</taxon>
        <taxon>Oryzoideae</taxon>
        <taxon>Oryzeae</taxon>
        <taxon>Zizaniinae</taxon>
        <taxon>Zizania</taxon>
    </lineage>
</organism>
<dbReference type="InterPro" id="IPR004883">
    <property type="entry name" value="LOB"/>
</dbReference>
<comment type="similarity">
    <text evidence="1">Belongs to the LOB domain-containing protein family.</text>
</comment>
<evidence type="ECO:0000313" key="5">
    <source>
        <dbReference type="Proteomes" id="UP000729402"/>
    </source>
</evidence>
<protein>
    <recommendedName>
        <fullName evidence="3">LOB domain-containing protein</fullName>
    </recommendedName>
</protein>
<evidence type="ECO:0000256" key="1">
    <source>
        <dbReference type="ARBA" id="ARBA00005474"/>
    </source>
</evidence>
<keyword evidence="5" id="KW-1185">Reference proteome</keyword>
<reference evidence="4" key="1">
    <citation type="journal article" date="2021" name="bioRxiv">
        <title>Whole Genome Assembly and Annotation of Northern Wild Rice, Zizania palustris L., Supports a Whole Genome Duplication in the Zizania Genus.</title>
        <authorList>
            <person name="Haas M."/>
            <person name="Kono T."/>
            <person name="Macchietto M."/>
            <person name="Millas R."/>
            <person name="McGilp L."/>
            <person name="Shao M."/>
            <person name="Duquette J."/>
            <person name="Hirsch C.N."/>
            <person name="Kimball J."/>
        </authorList>
    </citation>
    <scope>NUCLEOTIDE SEQUENCE</scope>
    <source>
        <tissue evidence="4">Fresh leaf tissue</tissue>
    </source>
</reference>